<evidence type="ECO:0000256" key="4">
    <source>
        <dbReference type="ARBA" id="ARBA00023163"/>
    </source>
</evidence>
<dbReference type="STRING" id="92696.A0A4R0RNZ1"/>
<sequence>MATHNLPYPLSDNRSYIASHSSRIQPDALYSPQDLQYRPPSSYKNQDYRYYASPRSTGPVLQGVIEDIHDVRAGYDANLQAGGSYVTSSVDPRYSPTDPYRPPEVGQHYTAPSPSTSSHSPPVNSEPLPSSSRTLEATQASATPGAAIPSSSKRKDKPRLALSADQPLTSQGKPRTRVYVACVQWRTTRFPPLASLPSRSRKIRCDGAKPICHNCSRRPGVSPTDTPECSYDAQPKRRGPDRNPGARQRVTAQETSDGGKVHRRRRRQAEPASDKGSGVNVNSPTNEDLPDGRHQRTMRMDPIGDISAAAQSQVPTRPTGLTVVVDDLDAYTDQNRNTAYSLGSSSGSSHIVSPLQYTPSIQDPVAPHSGVASLAQPQELTHFSHSPLYYKPPESTLTYVGYVPSAIIAGTNTDGYSYEYDESGEQKTEIGAEPSMRFSRDTWWDALLLLYSGRAHGQPPDSSALTSAQRESTVQQVLTDLRQLFRASNYWFSFLNVSRFFTRLLDPQQRCIVQPSLVLAALAVSVFIHSSEREGGAKGRAWAMRLRDEAQGALEASLNSRSIDVNLVHAAWLIAFFEICAHPQHSGLRVHSTFSTLDGLIRTLALTQVDKDDARVTAFAAHLVPTIPASSHPQSQINQWNPSASQVPTESVQSPCTCAAYTLGHNNSSAQQVTPLWLTTPAWGSNWTEAEISKEECRRVVWSSMMLSAGHSSYTSASGGFAQMDLFVNDPANYAVFFPGEAIMSPGVLSKDSIWALYMRSMLLWHSCIRMRRSQTLSHGDKARYAVNAWLEVDKIEEGLSRHTCNIERAYLFQGREYLFNCRMCISHEFSRFIPQATANANLLFHRKKAEEWLTHQAWVAKTVVNGLQTVTGQPNVSIGKRPFFVFWFMSQIRRALTLWSCDNSLIVALDVSKTLMGPIEFLMSLWPCSEQRRRYQDLIDILVNACATAGIPPPQIYSPLNITRPLPR</sequence>
<feature type="compositionally biased region" description="Polar residues" evidence="6">
    <location>
        <begin position="127"/>
        <end position="142"/>
    </location>
</feature>
<proteinExistence type="predicted"/>
<keyword evidence="8" id="KW-1185">Reference proteome</keyword>
<dbReference type="InterPro" id="IPR050815">
    <property type="entry name" value="TF_fung"/>
</dbReference>
<dbReference type="AlphaFoldDB" id="A0A4R0RNZ1"/>
<evidence type="ECO:0000313" key="8">
    <source>
        <dbReference type="Proteomes" id="UP000292702"/>
    </source>
</evidence>
<evidence type="ECO:0000256" key="3">
    <source>
        <dbReference type="ARBA" id="ARBA00023015"/>
    </source>
</evidence>
<feature type="compositionally biased region" description="Low complexity" evidence="6">
    <location>
        <begin position="112"/>
        <end position="125"/>
    </location>
</feature>
<dbReference type="InterPro" id="IPR001138">
    <property type="entry name" value="Zn2Cys6_DnaBD"/>
</dbReference>
<keyword evidence="3" id="KW-0805">Transcription regulation</keyword>
<keyword evidence="5" id="KW-0539">Nucleus</keyword>
<feature type="compositionally biased region" description="Polar residues" evidence="6">
    <location>
        <begin position="12"/>
        <end position="24"/>
    </location>
</feature>
<dbReference type="PANTHER" id="PTHR47338:SF5">
    <property type="entry name" value="ZN(II)2CYS6 TRANSCRIPTION FACTOR (EUROFUNG)"/>
    <property type="match status" value="1"/>
</dbReference>
<evidence type="ECO:0000256" key="5">
    <source>
        <dbReference type="ARBA" id="ARBA00023242"/>
    </source>
</evidence>
<evidence type="ECO:0000313" key="7">
    <source>
        <dbReference type="EMBL" id="TCD70530.1"/>
    </source>
</evidence>
<organism evidence="7 8">
    <name type="scientific">Steccherinum ochraceum</name>
    <dbReference type="NCBI Taxonomy" id="92696"/>
    <lineage>
        <taxon>Eukaryota</taxon>
        <taxon>Fungi</taxon>
        <taxon>Dikarya</taxon>
        <taxon>Basidiomycota</taxon>
        <taxon>Agaricomycotina</taxon>
        <taxon>Agaricomycetes</taxon>
        <taxon>Polyporales</taxon>
        <taxon>Steccherinaceae</taxon>
        <taxon>Steccherinum</taxon>
    </lineage>
</organism>
<name>A0A4R0RNZ1_9APHY</name>
<evidence type="ECO:0000256" key="6">
    <source>
        <dbReference type="SAM" id="MobiDB-lite"/>
    </source>
</evidence>
<dbReference type="GO" id="GO:0000981">
    <property type="term" value="F:DNA-binding transcription factor activity, RNA polymerase II-specific"/>
    <property type="evidence" value="ECO:0007669"/>
    <property type="project" value="InterPro"/>
</dbReference>
<evidence type="ECO:0000256" key="1">
    <source>
        <dbReference type="ARBA" id="ARBA00004123"/>
    </source>
</evidence>
<dbReference type="Gene3D" id="4.10.240.10">
    <property type="entry name" value="Zn(2)-C6 fungal-type DNA-binding domain"/>
    <property type="match status" value="1"/>
</dbReference>
<evidence type="ECO:0008006" key="9">
    <source>
        <dbReference type="Google" id="ProtNLM"/>
    </source>
</evidence>
<feature type="region of interest" description="Disordered" evidence="6">
    <location>
        <begin position="1"/>
        <end position="51"/>
    </location>
</feature>
<keyword evidence="4" id="KW-0804">Transcription</keyword>
<reference evidence="7 8" key="1">
    <citation type="submission" date="2018-11" db="EMBL/GenBank/DDBJ databases">
        <title>Genome assembly of Steccherinum ochraceum LE-BIN_3174, the white-rot fungus of the Steccherinaceae family (The Residual Polyporoid clade, Polyporales, Basidiomycota).</title>
        <authorList>
            <person name="Fedorova T.V."/>
            <person name="Glazunova O.A."/>
            <person name="Landesman E.O."/>
            <person name="Moiseenko K.V."/>
            <person name="Psurtseva N.V."/>
            <person name="Savinova O.S."/>
            <person name="Shakhova N.V."/>
            <person name="Tyazhelova T.V."/>
            <person name="Vasina D.V."/>
        </authorList>
    </citation>
    <scope>NUCLEOTIDE SEQUENCE [LARGE SCALE GENOMIC DNA]</scope>
    <source>
        <strain evidence="7 8">LE-BIN_3174</strain>
    </source>
</reference>
<dbReference type="OrthoDB" id="2123952at2759"/>
<dbReference type="GO" id="GO:0008270">
    <property type="term" value="F:zinc ion binding"/>
    <property type="evidence" value="ECO:0007669"/>
    <property type="project" value="InterPro"/>
</dbReference>
<feature type="region of interest" description="Disordered" evidence="6">
    <location>
        <begin position="209"/>
        <end position="298"/>
    </location>
</feature>
<protein>
    <recommendedName>
        <fullName evidence="9">Transcription factor domain-containing protein</fullName>
    </recommendedName>
</protein>
<dbReference type="CDD" id="cd00067">
    <property type="entry name" value="GAL4"/>
    <property type="match status" value="1"/>
</dbReference>
<dbReference type="PANTHER" id="PTHR47338">
    <property type="entry name" value="ZN(II)2CYS6 TRANSCRIPTION FACTOR (EUROFUNG)-RELATED"/>
    <property type="match status" value="1"/>
</dbReference>
<accession>A0A4R0RNZ1</accession>
<comment type="caution">
    <text evidence="7">The sequence shown here is derived from an EMBL/GenBank/DDBJ whole genome shotgun (WGS) entry which is preliminary data.</text>
</comment>
<dbReference type="InterPro" id="IPR036864">
    <property type="entry name" value="Zn2-C6_fun-type_DNA-bd_sf"/>
</dbReference>
<feature type="region of interest" description="Disordered" evidence="6">
    <location>
        <begin position="83"/>
        <end position="174"/>
    </location>
</feature>
<dbReference type="GO" id="GO:0005634">
    <property type="term" value="C:nucleus"/>
    <property type="evidence" value="ECO:0007669"/>
    <property type="project" value="UniProtKB-SubCell"/>
</dbReference>
<evidence type="ECO:0000256" key="2">
    <source>
        <dbReference type="ARBA" id="ARBA00022723"/>
    </source>
</evidence>
<dbReference type="Proteomes" id="UP000292702">
    <property type="component" value="Unassembled WGS sequence"/>
</dbReference>
<gene>
    <name evidence="7" type="ORF">EIP91_002876</name>
</gene>
<comment type="subcellular location">
    <subcellularLocation>
        <location evidence="1">Nucleus</location>
    </subcellularLocation>
</comment>
<keyword evidence="2" id="KW-0479">Metal-binding</keyword>
<dbReference type="EMBL" id="RWJN01000019">
    <property type="protein sequence ID" value="TCD70530.1"/>
    <property type="molecule type" value="Genomic_DNA"/>
</dbReference>